<keyword evidence="4" id="KW-1185">Reference proteome</keyword>
<proteinExistence type="predicted"/>
<feature type="signal peptide" evidence="2">
    <location>
        <begin position="1"/>
        <end position="20"/>
    </location>
</feature>
<evidence type="ECO:0000313" key="4">
    <source>
        <dbReference type="Proteomes" id="UP000597877"/>
    </source>
</evidence>
<evidence type="ECO:0000313" key="3">
    <source>
        <dbReference type="EMBL" id="MBC5668000.1"/>
    </source>
</evidence>
<keyword evidence="2" id="KW-0732">Signal</keyword>
<dbReference type="RefSeq" id="WP_186840392.1">
    <property type="nucleotide sequence ID" value="NZ_JACOOZ010000005.1"/>
</dbReference>
<feature type="compositionally biased region" description="Polar residues" evidence="1">
    <location>
        <begin position="42"/>
        <end position="53"/>
    </location>
</feature>
<organism evidence="3 4">
    <name type="scientific">Eubacterium segne</name>
    <dbReference type="NCBI Taxonomy" id="2763045"/>
    <lineage>
        <taxon>Bacteria</taxon>
        <taxon>Bacillati</taxon>
        <taxon>Bacillota</taxon>
        <taxon>Clostridia</taxon>
        <taxon>Eubacteriales</taxon>
        <taxon>Eubacteriaceae</taxon>
        <taxon>Eubacterium</taxon>
    </lineage>
</organism>
<comment type="caution">
    <text evidence="3">The sequence shown here is derived from an EMBL/GenBank/DDBJ whole genome shotgun (WGS) entry which is preliminary data.</text>
</comment>
<feature type="region of interest" description="Disordered" evidence="1">
    <location>
        <begin position="38"/>
        <end position="71"/>
    </location>
</feature>
<protein>
    <recommendedName>
        <fullName evidence="5">Listeria/Bacterioides repeat-containing protein</fullName>
    </recommendedName>
</protein>
<evidence type="ECO:0008006" key="5">
    <source>
        <dbReference type="Google" id="ProtNLM"/>
    </source>
</evidence>
<reference evidence="3 4" key="1">
    <citation type="submission" date="2020-08" db="EMBL/GenBank/DDBJ databases">
        <title>Genome public.</title>
        <authorList>
            <person name="Liu C."/>
            <person name="Sun Q."/>
        </authorList>
    </citation>
    <scope>NUCLEOTIDE SEQUENCE [LARGE SCALE GENOMIC DNA]</scope>
    <source>
        <strain evidence="3 4">BX4</strain>
    </source>
</reference>
<name>A0ABR7F327_9FIRM</name>
<feature type="compositionally biased region" description="Polar residues" evidence="1">
    <location>
        <begin position="61"/>
        <end position="71"/>
    </location>
</feature>
<dbReference type="Proteomes" id="UP000597877">
    <property type="component" value="Unassembled WGS sequence"/>
</dbReference>
<sequence>MKKKKCMITLVIFSMWVVMTIINGNCVGAIRNENEESCGEIETTSNYTETVSQEETESKNESTSGETTSDLSEEITSYLTEETTANVTENISVGETGLITETQCTIVQPLKPDKEVTTAKIKQRNIKIVVYNNGKKYEIIEKNKKELVLPKNYEKMIKSYPFLKNDGYVFCGWYKGKNKVTVIRENTELTLKWRKIKVRLINVKNAKGKVRLYFSNKDWNKIDGIEVMYSSNLKFANSRIIKLSTWKKKVKSYEFKHSGKKFKNGKAYFFKVKFFYYINSRKKYYKGTGPYKWVRYYKRT</sequence>
<dbReference type="EMBL" id="JACOOZ010000005">
    <property type="protein sequence ID" value="MBC5668000.1"/>
    <property type="molecule type" value="Genomic_DNA"/>
</dbReference>
<gene>
    <name evidence="3" type="ORF">H8S00_08405</name>
</gene>
<evidence type="ECO:0000256" key="2">
    <source>
        <dbReference type="SAM" id="SignalP"/>
    </source>
</evidence>
<accession>A0ABR7F327</accession>
<feature type="chain" id="PRO_5045832686" description="Listeria/Bacterioides repeat-containing protein" evidence="2">
    <location>
        <begin position="21"/>
        <end position="300"/>
    </location>
</feature>
<evidence type="ECO:0000256" key="1">
    <source>
        <dbReference type="SAM" id="MobiDB-lite"/>
    </source>
</evidence>